<accession>A0A9X7Z8U3</accession>
<dbReference type="AlphaFoldDB" id="A0A9X7Z8U3"/>
<sequence>MKKHLSGKVGASVLFLSLAGMLFPQVASAATSTSASEVASLQSQYLQDGMSTQDASYYAQLQSEINNMNREHKHIPSLKGVKALDPNWVQTHQAEFRKEVLALNPAALKEAINSSLNLIKNGPKDLQALMQRDKKLGIKKNTYTVVYPDGSSISETTSTVRVPKKGMKTSTMDYGPWNNSYIFNEYYPNNQQADGQYITTTTVDYSGGVNYSKVEDQLTWNTYSGVTTAVADTGSFTNSGIFEENIYQQSEMPSQYSPAYGTQEYIQGYTGMDWKVTASFSVSAYIFTVTGSANYTWWEYAVDEVDGTGFVYAAVAQYT</sequence>
<dbReference type="Proteomes" id="UP000663505">
    <property type="component" value="Chromosome"/>
</dbReference>
<protein>
    <submittedName>
        <fullName evidence="2">Uncharacterized protein</fullName>
    </submittedName>
</protein>
<feature type="chain" id="PRO_5040773679" evidence="1">
    <location>
        <begin position="30"/>
        <end position="319"/>
    </location>
</feature>
<name>A0A9X7Z8U3_9BACL</name>
<evidence type="ECO:0000313" key="3">
    <source>
        <dbReference type="Proteomes" id="UP000663505"/>
    </source>
</evidence>
<keyword evidence="1" id="KW-0732">Signal</keyword>
<gene>
    <name evidence="2" type="ORF">JZ786_07275</name>
</gene>
<dbReference type="EMBL" id="CP071182">
    <property type="protein sequence ID" value="QSO48753.1"/>
    <property type="molecule type" value="Genomic_DNA"/>
</dbReference>
<reference evidence="2 3" key="1">
    <citation type="submission" date="2021-02" db="EMBL/GenBank/DDBJ databases">
        <title>Alicyclobacillus curvatus sp. nov. and Alicyclobacillus mengziensis sp. nov., two acidophilic bacteria isolated from acid mine drainage.</title>
        <authorList>
            <person name="Huang Y."/>
        </authorList>
    </citation>
    <scope>NUCLEOTIDE SEQUENCE [LARGE SCALE GENOMIC DNA]</scope>
    <source>
        <strain evidence="2 3">S30H14</strain>
    </source>
</reference>
<organism evidence="2 3">
    <name type="scientific">Alicyclobacillus mengziensis</name>
    <dbReference type="NCBI Taxonomy" id="2931921"/>
    <lineage>
        <taxon>Bacteria</taxon>
        <taxon>Bacillati</taxon>
        <taxon>Bacillota</taxon>
        <taxon>Bacilli</taxon>
        <taxon>Bacillales</taxon>
        <taxon>Alicyclobacillaceae</taxon>
        <taxon>Alicyclobacillus</taxon>
    </lineage>
</organism>
<keyword evidence="3" id="KW-1185">Reference proteome</keyword>
<dbReference type="RefSeq" id="WP_206658070.1">
    <property type="nucleotide sequence ID" value="NZ_CP071182.1"/>
</dbReference>
<dbReference type="KEGG" id="afx:JZ786_07275"/>
<feature type="signal peptide" evidence="1">
    <location>
        <begin position="1"/>
        <end position="29"/>
    </location>
</feature>
<evidence type="ECO:0000313" key="2">
    <source>
        <dbReference type="EMBL" id="QSO48753.1"/>
    </source>
</evidence>
<proteinExistence type="predicted"/>
<evidence type="ECO:0000256" key="1">
    <source>
        <dbReference type="SAM" id="SignalP"/>
    </source>
</evidence>